<evidence type="ECO:0008006" key="4">
    <source>
        <dbReference type="Google" id="ProtNLM"/>
    </source>
</evidence>
<dbReference type="AlphaFoldDB" id="A0A495E989"/>
<evidence type="ECO:0000313" key="3">
    <source>
        <dbReference type="Proteomes" id="UP000269412"/>
    </source>
</evidence>
<feature type="transmembrane region" description="Helical" evidence="1">
    <location>
        <begin position="104"/>
        <end position="121"/>
    </location>
</feature>
<dbReference type="EMBL" id="RBIQ01000008">
    <property type="protein sequence ID" value="RKR13063.1"/>
    <property type="molecule type" value="Genomic_DNA"/>
</dbReference>
<feature type="transmembrane region" description="Helical" evidence="1">
    <location>
        <begin position="45"/>
        <end position="70"/>
    </location>
</feature>
<reference evidence="2 3" key="1">
    <citation type="submission" date="2018-10" db="EMBL/GenBank/DDBJ databases">
        <title>Genomic Encyclopedia of Archaeal and Bacterial Type Strains, Phase II (KMG-II): from individual species to whole genera.</title>
        <authorList>
            <person name="Goeker M."/>
        </authorList>
    </citation>
    <scope>NUCLEOTIDE SEQUENCE [LARGE SCALE GENOMIC DNA]</scope>
    <source>
        <strain evidence="2 3">DSM 25230</strain>
    </source>
</reference>
<keyword evidence="1" id="KW-0472">Membrane</keyword>
<keyword evidence="1" id="KW-1133">Transmembrane helix</keyword>
<keyword evidence="3" id="KW-1185">Reference proteome</keyword>
<protein>
    <recommendedName>
        <fullName evidence="4">DUF4181 domain-containing protein</fullName>
    </recommendedName>
</protein>
<comment type="caution">
    <text evidence="2">The sequence shown here is derived from an EMBL/GenBank/DDBJ whole genome shotgun (WGS) entry which is preliminary data.</text>
</comment>
<dbReference type="Proteomes" id="UP000269412">
    <property type="component" value="Unassembled WGS sequence"/>
</dbReference>
<feature type="transmembrane region" description="Helical" evidence="1">
    <location>
        <begin position="6"/>
        <end position="25"/>
    </location>
</feature>
<gene>
    <name evidence="2" type="ORF">CLV91_1777</name>
</gene>
<keyword evidence="1" id="KW-0812">Transmembrane</keyword>
<evidence type="ECO:0000256" key="1">
    <source>
        <dbReference type="SAM" id="Phobius"/>
    </source>
</evidence>
<feature type="transmembrane region" description="Helical" evidence="1">
    <location>
        <begin position="76"/>
        <end position="97"/>
    </location>
</feature>
<proteinExistence type="predicted"/>
<organism evidence="2 3">
    <name type="scientific">Maribacter vaceletii</name>
    <dbReference type="NCBI Taxonomy" id="1206816"/>
    <lineage>
        <taxon>Bacteria</taxon>
        <taxon>Pseudomonadati</taxon>
        <taxon>Bacteroidota</taxon>
        <taxon>Flavobacteriia</taxon>
        <taxon>Flavobacteriales</taxon>
        <taxon>Flavobacteriaceae</taxon>
        <taxon>Maribacter</taxon>
    </lineage>
</organism>
<dbReference type="OrthoDB" id="9803232at2"/>
<sequence>MIISIIGSILFSIVLVLYILMALRLPYGEYAMGGKYKVLPKKERIISLLSVIIQTFAILILLQCGGLISFGVSDKIANVFCYFFAVYLSLNILMNLLSKSKKEFFYMTPLSFVIAICYWLTALNVEF</sequence>
<name>A0A495E989_9FLAO</name>
<accession>A0A495E989</accession>
<evidence type="ECO:0000313" key="2">
    <source>
        <dbReference type="EMBL" id="RKR13063.1"/>
    </source>
</evidence>